<comment type="cofactor">
    <cofactor evidence="1">
        <name>FMN</name>
        <dbReference type="ChEBI" id="CHEBI:58210"/>
    </cofactor>
</comment>
<dbReference type="PANTHER" id="PTHR10578:SF143">
    <property type="entry name" value="FMN-DEPENDENT ALPHA-HYDROXY ACID DEHYDROGENASE PB1A11.03"/>
    <property type="match status" value="1"/>
</dbReference>
<dbReference type="Pfam" id="PF01070">
    <property type="entry name" value="FMN_dh"/>
    <property type="match status" value="1"/>
</dbReference>
<feature type="binding site" evidence="5">
    <location>
        <position position="229"/>
    </location>
    <ligand>
        <name>FMN</name>
        <dbReference type="ChEBI" id="CHEBI:58210"/>
    </ligand>
</feature>
<comment type="similarity">
    <text evidence="3">Belongs to the FMN-dependent alpha-hydroxy acid dehydrogenase family.</text>
</comment>
<evidence type="ECO:0000313" key="8">
    <source>
        <dbReference type="Proteomes" id="UP000544110"/>
    </source>
</evidence>
<keyword evidence="8" id="KW-1185">Reference proteome</keyword>
<dbReference type="Proteomes" id="UP000544110">
    <property type="component" value="Unassembled WGS sequence"/>
</dbReference>
<dbReference type="AlphaFoldDB" id="A0A7Y9RVF1"/>
<keyword evidence="5" id="KW-0285">Flavoprotein</keyword>
<dbReference type="InterPro" id="IPR000262">
    <property type="entry name" value="FMN-dep_DH"/>
</dbReference>
<feature type="binding site" evidence="5">
    <location>
        <position position="164"/>
    </location>
    <ligand>
        <name>FMN</name>
        <dbReference type="ChEBI" id="CHEBI:58210"/>
    </ligand>
</feature>
<evidence type="ECO:0000256" key="3">
    <source>
        <dbReference type="ARBA" id="ARBA00024042"/>
    </source>
</evidence>
<evidence type="ECO:0000313" key="7">
    <source>
        <dbReference type="EMBL" id="NYG55578.1"/>
    </source>
</evidence>
<dbReference type="GO" id="GO:0010181">
    <property type="term" value="F:FMN binding"/>
    <property type="evidence" value="ECO:0007669"/>
    <property type="project" value="InterPro"/>
</dbReference>
<dbReference type="InterPro" id="IPR013785">
    <property type="entry name" value="Aldolase_TIM"/>
</dbReference>
<dbReference type="InterPro" id="IPR008259">
    <property type="entry name" value="FMN_hydac_DH_AS"/>
</dbReference>
<proteinExistence type="inferred from homology"/>
<protein>
    <submittedName>
        <fullName evidence="7">4-hydroxymandelate oxidase</fullName>
        <ecNumber evidence="7">1.1.3.46</ecNumber>
    </submittedName>
</protein>
<reference evidence="7 8" key="1">
    <citation type="submission" date="2020-07" db="EMBL/GenBank/DDBJ databases">
        <title>Sequencing the genomes of 1000 actinobacteria strains.</title>
        <authorList>
            <person name="Klenk H.-P."/>
        </authorList>
    </citation>
    <scope>NUCLEOTIDE SEQUENCE [LARGE SCALE GENOMIC DNA]</scope>
    <source>
        <strain evidence="7 8">DSM 24552</strain>
    </source>
</reference>
<keyword evidence="2 7" id="KW-0560">Oxidoreductase</keyword>
<dbReference type="PROSITE" id="PS00557">
    <property type="entry name" value="FMN_HYDROXY_ACID_DH_1"/>
    <property type="match status" value="1"/>
</dbReference>
<dbReference type="PROSITE" id="PS51349">
    <property type="entry name" value="FMN_HYDROXY_ACID_DH_2"/>
    <property type="match status" value="1"/>
</dbReference>
<dbReference type="GO" id="GO:0016491">
    <property type="term" value="F:oxidoreductase activity"/>
    <property type="evidence" value="ECO:0007669"/>
    <property type="project" value="UniProtKB-KW"/>
</dbReference>
<evidence type="ECO:0000256" key="4">
    <source>
        <dbReference type="PIRSR" id="PIRSR000138-1"/>
    </source>
</evidence>
<feature type="binding site" evidence="5">
    <location>
        <position position="138"/>
    </location>
    <ligand>
        <name>glyoxylate</name>
        <dbReference type="ChEBI" id="CHEBI:36655"/>
    </ligand>
</feature>
<feature type="domain" description="FMN hydroxy acid dehydrogenase" evidence="6">
    <location>
        <begin position="8"/>
        <end position="360"/>
    </location>
</feature>
<dbReference type="EMBL" id="JACCAC010000001">
    <property type="protein sequence ID" value="NYG55578.1"/>
    <property type="molecule type" value="Genomic_DNA"/>
</dbReference>
<feature type="binding site" evidence="5">
    <location>
        <position position="34"/>
    </location>
    <ligand>
        <name>glyoxylate</name>
        <dbReference type="ChEBI" id="CHEBI:36655"/>
    </ligand>
</feature>
<comment type="caution">
    <text evidence="7">The sequence shown here is derived from an EMBL/GenBank/DDBJ whole genome shotgun (WGS) entry which is preliminary data.</text>
</comment>
<accession>A0A7Y9RVF1</accession>
<dbReference type="InterPro" id="IPR037396">
    <property type="entry name" value="FMN_HAD"/>
</dbReference>
<organism evidence="7 8">
    <name type="scientific">Nocardioides perillae</name>
    <dbReference type="NCBI Taxonomy" id="1119534"/>
    <lineage>
        <taxon>Bacteria</taxon>
        <taxon>Bacillati</taxon>
        <taxon>Actinomycetota</taxon>
        <taxon>Actinomycetes</taxon>
        <taxon>Propionibacteriales</taxon>
        <taxon>Nocardioidaceae</taxon>
        <taxon>Nocardioides</taxon>
    </lineage>
</organism>
<dbReference type="RefSeq" id="WP_218848789.1">
    <property type="nucleotide sequence ID" value="NZ_JACCAC010000001.1"/>
</dbReference>
<feature type="binding site" evidence="5">
    <location>
        <position position="253"/>
    </location>
    <ligand>
        <name>glyoxylate</name>
        <dbReference type="ChEBI" id="CHEBI:36655"/>
    </ligand>
</feature>
<evidence type="ECO:0000259" key="6">
    <source>
        <dbReference type="PROSITE" id="PS51349"/>
    </source>
</evidence>
<evidence type="ECO:0000256" key="5">
    <source>
        <dbReference type="PIRSR" id="PIRSR000138-2"/>
    </source>
</evidence>
<feature type="binding site" evidence="5">
    <location>
        <position position="251"/>
    </location>
    <ligand>
        <name>FMN</name>
        <dbReference type="ChEBI" id="CHEBI:58210"/>
    </ligand>
</feature>
<feature type="binding site" evidence="5">
    <location>
        <position position="116"/>
    </location>
    <ligand>
        <name>FMN</name>
        <dbReference type="ChEBI" id="CHEBI:58210"/>
    </ligand>
</feature>
<dbReference type="PIRSF" id="PIRSF000138">
    <property type="entry name" value="Al-hdrx_acd_dh"/>
    <property type="match status" value="1"/>
</dbReference>
<feature type="active site" description="Proton acceptor" evidence="4">
    <location>
        <position position="253"/>
    </location>
</feature>
<dbReference type="SUPFAM" id="SSF51395">
    <property type="entry name" value="FMN-linked oxidoreductases"/>
    <property type="match status" value="1"/>
</dbReference>
<name>A0A7Y9RVF1_9ACTN</name>
<evidence type="ECO:0000256" key="1">
    <source>
        <dbReference type="ARBA" id="ARBA00001917"/>
    </source>
</evidence>
<feature type="binding site" evidence="5">
    <location>
        <begin position="287"/>
        <end position="291"/>
    </location>
    <ligand>
        <name>FMN</name>
        <dbReference type="ChEBI" id="CHEBI:58210"/>
    </ligand>
</feature>
<dbReference type="PANTHER" id="PTHR10578">
    <property type="entry name" value="S -2-HYDROXY-ACID OXIDASE-RELATED"/>
    <property type="match status" value="1"/>
</dbReference>
<feature type="binding site" evidence="5">
    <location>
        <position position="136"/>
    </location>
    <ligand>
        <name>FMN</name>
        <dbReference type="ChEBI" id="CHEBI:58210"/>
    </ligand>
</feature>
<dbReference type="InterPro" id="IPR012133">
    <property type="entry name" value="Alpha-hydoxy_acid_DH_FMN"/>
</dbReference>
<keyword evidence="5" id="KW-0288">FMN</keyword>
<dbReference type="Gene3D" id="3.20.20.70">
    <property type="entry name" value="Aldolase class I"/>
    <property type="match status" value="1"/>
</dbReference>
<feature type="binding site" evidence="5">
    <location>
        <begin position="310"/>
        <end position="311"/>
    </location>
    <ligand>
        <name>FMN</name>
        <dbReference type="ChEBI" id="CHEBI:58210"/>
    </ligand>
</feature>
<dbReference type="EC" id="1.1.3.46" evidence="7"/>
<evidence type="ECO:0000256" key="2">
    <source>
        <dbReference type="ARBA" id="ARBA00023002"/>
    </source>
</evidence>
<gene>
    <name evidence="7" type="ORF">BJ989_001882</name>
</gene>
<sequence>MPHEGAGQPLDAARWVDELARRARTALPPEVVEYVLQGARDGVTAAEAVDSWRRVRLVPRVLRGVDRVDLTTPLLGARVRAPLGVAPTTLQRAVHPEGEAAVAQAAAAAGVPVVVSSNAGTPFADVGATGARWWVQVYVPQDRALAEPLLDRAVAAGAEAVVLTVDTPVVGTKYAAGERRVWDVVDPAWLRVNLDPGQEGAPGSEKARDLGPADVAWLGERTGLPVVVKGVLHPDDARVALAAGAAGVWVSNHGGRQLDRAVATVDALPTVAAAARAAAPGALVLVDGGVRGGLDALAALALGADLVMLGRAPLLALLDGADGVARLLSLVADELADALLLAGCATPAEAAALLAAGPGSTS</sequence>
<feature type="binding site" evidence="5">
    <location>
        <position position="256"/>
    </location>
    <ligand>
        <name>glyoxylate</name>
        <dbReference type="ChEBI" id="CHEBI:36655"/>
    </ligand>
</feature>